<organism evidence="1 2">
    <name type="scientific">Streptococcus pantholopis</name>
    <dbReference type="NCBI Taxonomy" id="1811193"/>
    <lineage>
        <taxon>Bacteria</taxon>
        <taxon>Bacillati</taxon>
        <taxon>Bacillota</taxon>
        <taxon>Bacilli</taxon>
        <taxon>Lactobacillales</taxon>
        <taxon>Streptococcaceae</taxon>
        <taxon>Streptococcus</taxon>
    </lineage>
</organism>
<accession>A0A172Q5W5</accession>
<dbReference type="Proteomes" id="UP000077317">
    <property type="component" value="Chromosome"/>
</dbReference>
<reference evidence="2" key="2">
    <citation type="submission" date="2016-03" db="EMBL/GenBank/DDBJ databases">
        <title>Streptococcus antelopensis sp. nov., isolated from the feces of the Tibetan antelope (Pantholops hodgsonii) in Hoh Xil National Nature Reserve, Qinghai, China.</title>
        <authorList>
            <person name="Bai X."/>
        </authorList>
    </citation>
    <scope>NUCLEOTIDE SEQUENCE [LARGE SCALE GENOMIC DNA]</scope>
    <source>
        <strain evidence="2">TA 26</strain>
    </source>
</reference>
<dbReference type="AlphaFoldDB" id="A0A172Q5W5"/>
<dbReference type="KEGG" id="spat:A0O21_01785"/>
<dbReference type="EMBL" id="CP014699">
    <property type="protein sequence ID" value="AND78844.1"/>
    <property type="molecule type" value="Genomic_DNA"/>
</dbReference>
<protein>
    <submittedName>
        <fullName evidence="1">Uncharacterized protein</fullName>
    </submittedName>
</protein>
<evidence type="ECO:0000313" key="2">
    <source>
        <dbReference type="Proteomes" id="UP000077317"/>
    </source>
</evidence>
<name>A0A172Q5W5_9STRE</name>
<sequence length="91" mass="10319">MFNSIRYKARLKLTAKIGKLTKKPQFLGSFIFFAKSLGRVQFIKIQSPLKEQSKNDSKPEIFDFADAPLPRRLEGCGRPLGRQSLQTFTAA</sequence>
<gene>
    <name evidence="1" type="ORF">A0O21_01785</name>
</gene>
<evidence type="ECO:0000313" key="1">
    <source>
        <dbReference type="EMBL" id="AND78844.1"/>
    </source>
</evidence>
<keyword evidence="2" id="KW-1185">Reference proteome</keyword>
<reference evidence="1 2" key="1">
    <citation type="journal article" date="2016" name="Int. J. Syst. Evol. Microbiol.">
        <title>Streptococcuspantholopis sp. nov., isolated from faeces of the Tibetan antelope (Pantholops hodgsonii).</title>
        <authorList>
            <person name="Bai X."/>
            <person name="Xiong Y."/>
            <person name="Lu S."/>
            <person name="Jin D."/>
            <person name="Lai X."/>
            <person name="Yang J."/>
            <person name="Niu L."/>
            <person name="Hu S."/>
            <person name="Meng X."/>
            <person name="Pu J."/>
            <person name="Ye C."/>
            <person name="Xu J."/>
        </authorList>
    </citation>
    <scope>NUCLEOTIDE SEQUENCE [LARGE SCALE GENOMIC DNA]</scope>
    <source>
        <strain evidence="1 2">TA 26</strain>
    </source>
</reference>
<proteinExistence type="predicted"/>